<gene>
    <name evidence="3" type="ORF">HCUR_00168</name>
</gene>
<dbReference type="InterPro" id="IPR038717">
    <property type="entry name" value="Tc1-like_DDE_dom"/>
</dbReference>
<dbReference type="OrthoDB" id="8515753at2"/>
<evidence type="ECO:0000256" key="1">
    <source>
        <dbReference type="SAM" id="Phobius"/>
    </source>
</evidence>
<evidence type="ECO:0000313" key="4">
    <source>
        <dbReference type="Proteomes" id="UP000239425"/>
    </source>
</evidence>
<dbReference type="Pfam" id="PF13358">
    <property type="entry name" value="DDE_3"/>
    <property type="match status" value="1"/>
</dbReference>
<protein>
    <recommendedName>
        <fullName evidence="2">Tc1-like transposase DDE domain-containing protein</fullName>
    </recommendedName>
</protein>
<keyword evidence="4" id="KW-1185">Reference proteome</keyword>
<dbReference type="AlphaFoldDB" id="A0A2S5REF4"/>
<proteinExistence type="predicted"/>
<keyword evidence="1" id="KW-1133">Transmembrane helix</keyword>
<evidence type="ECO:0000313" key="3">
    <source>
        <dbReference type="EMBL" id="PPE05694.1"/>
    </source>
</evidence>
<comment type="caution">
    <text evidence="3">The sequence shown here is derived from an EMBL/GenBank/DDBJ whole genome shotgun (WGS) entry which is preliminary data.</text>
</comment>
<organism evidence="3 4">
    <name type="scientific">Holospora curviuscula</name>
    <dbReference type="NCBI Taxonomy" id="1082868"/>
    <lineage>
        <taxon>Bacteria</taxon>
        <taxon>Pseudomonadati</taxon>
        <taxon>Pseudomonadota</taxon>
        <taxon>Alphaproteobacteria</taxon>
        <taxon>Holosporales</taxon>
        <taxon>Holosporaceae</taxon>
        <taxon>Holospora</taxon>
    </lineage>
</organism>
<dbReference type="EMBL" id="PHHC01000053">
    <property type="protein sequence ID" value="PPE05694.1"/>
    <property type="molecule type" value="Genomic_DNA"/>
</dbReference>
<name>A0A2S5REF4_9PROT</name>
<keyword evidence="1" id="KW-0472">Membrane</keyword>
<feature type="domain" description="Tc1-like transposase DDE" evidence="2">
    <location>
        <begin position="23"/>
        <end position="74"/>
    </location>
</feature>
<dbReference type="RefSeq" id="WP_104206328.1">
    <property type="nucleotide sequence ID" value="NZ_PHHC01000053.1"/>
</dbReference>
<dbReference type="Gene3D" id="3.30.420.10">
    <property type="entry name" value="Ribonuclease H-like superfamily/Ribonuclease H"/>
    <property type="match status" value="1"/>
</dbReference>
<evidence type="ECO:0000259" key="2">
    <source>
        <dbReference type="Pfam" id="PF13358"/>
    </source>
</evidence>
<dbReference type="Proteomes" id="UP000239425">
    <property type="component" value="Unassembled WGS sequence"/>
</dbReference>
<dbReference type="InterPro" id="IPR036397">
    <property type="entry name" value="RNaseH_sf"/>
</dbReference>
<feature type="transmembrane region" description="Helical" evidence="1">
    <location>
        <begin position="6"/>
        <end position="24"/>
    </location>
</feature>
<accession>A0A2S5REF4</accession>
<sequence length="102" mass="11328">MGSTLGATGLLTSSVNIAVLICWVKKMFLTNIPENRGIVLDNAAFYQGKAVRKMIKNAGHTLFYLPPYSLDLNAKQIRRSTHCSMDVLLSYNCSIVRSLYTV</sequence>
<dbReference type="GO" id="GO:0003676">
    <property type="term" value="F:nucleic acid binding"/>
    <property type="evidence" value="ECO:0007669"/>
    <property type="project" value="InterPro"/>
</dbReference>
<keyword evidence="1" id="KW-0812">Transmembrane</keyword>
<reference evidence="3 4" key="1">
    <citation type="submission" date="2017-11" db="EMBL/GenBank/DDBJ databases">
        <title>Comparative genomic analysis of Holospora spp., intranuclear symbionts of paramecia.</title>
        <authorList>
            <person name="Garushyants S.K."/>
            <person name="Beliavskaya A."/>
            <person name="Malko D.B."/>
            <person name="Logacheva M.D."/>
            <person name="Rautian M.S."/>
            <person name="Gelfand M.S."/>
        </authorList>
    </citation>
    <scope>NUCLEOTIDE SEQUENCE [LARGE SCALE GENOMIC DNA]</scope>
    <source>
        <strain evidence="4">02AZ16</strain>
    </source>
</reference>